<evidence type="ECO:0000313" key="1">
    <source>
        <dbReference type="EMBL" id="KKL72658.1"/>
    </source>
</evidence>
<name>A0A0F9EEZ1_9ZZZZ</name>
<proteinExistence type="predicted"/>
<dbReference type="AlphaFoldDB" id="A0A0F9EEZ1"/>
<comment type="caution">
    <text evidence="1">The sequence shown here is derived from an EMBL/GenBank/DDBJ whole genome shotgun (WGS) entry which is preliminary data.</text>
</comment>
<gene>
    <name evidence="1" type="ORF">LCGC14_2082700</name>
</gene>
<reference evidence="1" key="1">
    <citation type="journal article" date="2015" name="Nature">
        <title>Complex archaea that bridge the gap between prokaryotes and eukaryotes.</title>
        <authorList>
            <person name="Spang A."/>
            <person name="Saw J.H."/>
            <person name="Jorgensen S.L."/>
            <person name="Zaremba-Niedzwiedzka K."/>
            <person name="Martijn J."/>
            <person name="Lind A.E."/>
            <person name="van Eijk R."/>
            <person name="Schleper C."/>
            <person name="Guy L."/>
            <person name="Ettema T.J."/>
        </authorList>
    </citation>
    <scope>NUCLEOTIDE SEQUENCE</scope>
</reference>
<protein>
    <submittedName>
        <fullName evidence="1">Uncharacterized protein</fullName>
    </submittedName>
</protein>
<dbReference type="EMBL" id="LAZR01025204">
    <property type="protein sequence ID" value="KKL72658.1"/>
    <property type="molecule type" value="Genomic_DNA"/>
</dbReference>
<organism evidence="1">
    <name type="scientific">marine sediment metagenome</name>
    <dbReference type="NCBI Taxonomy" id="412755"/>
    <lineage>
        <taxon>unclassified sequences</taxon>
        <taxon>metagenomes</taxon>
        <taxon>ecological metagenomes</taxon>
    </lineage>
</organism>
<accession>A0A0F9EEZ1</accession>
<sequence length="74" mass="8649">MWLSFDSKNGYELWLTKPVWDSGIGEFQYSGGNASPEFGFCRMEFEDFLPRLKLKQGEIRQFKVVPIGRKQKAK</sequence>